<reference evidence="7 8" key="1">
    <citation type="submission" date="2016-10" db="EMBL/GenBank/DDBJ databases">
        <authorList>
            <person name="de Groot N.N."/>
        </authorList>
    </citation>
    <scope>NUCLEOTIDE SEQUENCE [LARGE SCALE GENOMIC DNA]</scope>
    <source>
        <strain evidence="7 8">DSM 19803</strain>
    </source>
</reference>
<sequence length="313" mass="37019">MLTRRHIRAKVMQSLYAFHQGSKDSMQAEEKFLKKSTEDMYNLFLLNLELMVSIRSQAEEYYKIVKKKFLATEEEKNPNTKFINNQLLRRIGNSNALSELIENKKLNHWSRDDEYPILIWNKILESDLYADYIFTETTSYKEDKDFVVDVFKMIIAPNDDLYDYYEDHNLTWIDDFPIVNTTLLKFLQKQKESDEVLKIPRLYKNVEDENFARELFTKTLLADEQFSEITRNKTPNWDQDRIAEIDSILIKMALCEFLKFPSIPVRVTINEYLELAKEYSTPKSSTFINGVLDTVSREYQSNGKINKVGRGLM</sequence>
<evidence type="ECO:0000256" key="1">
    <source>
        <dbReference type="ARBA" id="ARBA00005952"/>
    </source>
</evidence>
<name>A0A1G7ZEQ1_9FLAO</name>
<protein>
    <submittedName>
        <fullName evidence="7">NusB antitermination factor</fullName>
    </submittedName>
</protein>
<dbReference type="InterPro" id="IPR035926">
    <property type="entry name" value="NusB-like_sf"/>
</dbReference>
<dbReference type="SUPFAM" id="SSF48013">
    <property type="entry name" value="NusB-like"/>
    <property type="match status" value="1"/>
</dbReference>
<feature type="domain" description="NusB/RsmB/TIM44" evidence="6">
    <location>
        <begin position="203"/>
        <end position="297"/>
    </location>
</feature>
<dbReference type="GO" id="GO:0031564">
    <property type="term" value="P:transcription antitermination"/>
    <property type="evidence" value="ECO:0007669"/>
    <property type="project" value="UniProtKB-KW"/>
</dbReference>
<evidence type="ECO:0000256" key="4">
    <source>
        <dbReference type="ARBA" id="ARBA00023015"/>
    </source>
</evidence>
<keyword evidence="5" id="KW-0804">Transcription</keyword>
<evidence type="ECO:0000313" key="7">
    <source>
        <dbReference type="EMBL" id="SDH07222.1"/>
    </source>
</evidence>
<proteinExistence type="inferred from homology"/>
<dbReference type="OrthoDB" id="9787568at2"/>
<keyword evidence="4" id="KW-0805">Transcription regulation</keyword>
<organism evidence="7 8">
    <name type="scientific">Psychroflexus sediminis</name>
    <dbReference type="NCBI Taxonomy" id="470826"/>
    <lineage>
        <taxon>Bacteria</taxon>
        <taxon>Pseudomonadati</taxon>
        <taxon>Bacteroidota</taxon>
        <taxon>Flavobacteriia</taxon>
        <taxon>Flavobacteriales</taxon>
        <taxon>Flavobacteriaceae</taxon>
        <taxon>Psychroflexus</taxon>
    </lineage>
</organism>
<dbReference type="InterPro" id="IPR011605">
    <property type="entry name" value="NusB_fam"/>
</dbReference>
<dbReference type="Pfam" id="PF01029">
    <property type="entry name" value="NusB"/>
    <property type="match status" value="1"/>
</dbReference>
<comment type="similarity">
    <text evidence="1">Belongs to the NusB family.</text>
</comment>
<evidence type="ECO:0000256" key="5">
    <source>
        <dbReference type="ARBA" id="ARBA00023163"/>
    </source>
</evidence>
<dbReference type="RefSeq" id="WP_093370416.1">
    <property type="nucleotide sequence ID" value="NZ_FNCW01000024.1"/>
</dbReference>
<dbReference type="GO" id="GO:0003723">
    <property type="term" value="F:RNA binding"/>
    <property type="evidence" value="ECO:0007669"/>
    <property type="project" value="UniProtKB-KW"/>
</dbReference>
<evidence type="ECO:0000256" key="3">
    <source>
        <dbReference type="ARBA" id="ARBA00022884"/>
    </source>
</evidence>
<evidence type="ECO:0000256" key="2">
    <source>
        <dbReference type="ARBA" id="ARBA00022814"/>
    </source>
</evidence>
<dbReference type="STRING" id="470826.SAMN04488027_1248"/>
<keyword evidence="3" id="KW-0694">RNA-binding</keyword>
<dbReference type="EMBL" id="FNCW01000024">
    <property type="protein sequence ID" value="SDH07222.1"/>
    <property type="molecule type" value="Genomic_DNA"/>
</dbReference>
<dbReference type="NCBIfam" id="TIGR01951">
    <property type="entry name" value="nusB"/>
    <property type="match status" value="1"/>
</dbReference>
<dbReference type="PANTHER" id="PTHR11078">
    <property type="entry name" value="N UTILIZATION SUBSTANCE PROTEIN B-RELATED"/>
    <property type="match status" value="1"/>
</dbReference>
<dbReference type="InterPro" id="IPR006027">
    <property type="entry name" value="NusB_RsmB_TIM44"/>
</dbReference>
<dbReference type="Gene3D" id="1.10.940.10">
    <property type="entry name" value="NusB-like"/>
    <property type="match status" value="1"/>
</dbReference>
<dbReference type="Proteomes" id="UP000199296">
    <property type="component" value="Unassembled WGS sequence"/>
</dbReference>
<dbReference type="PANTHER" id="PTHR11078:SF3">
    <property type="entry name" value="ANTITERMINATION NUSB DOMAIN-CONTAINING PROTEIN"/>
    <property type="match status" value="1"/>
</dbReference>
<dbReference type="GO" id="GO:0005829">
    <property type="term" value="C:cytosol"/>
    <property type="evidence" value="ECO:0007669"/>
    <property type="project" value="TreeGrafter"/>
</dbReference>
<dbReference type="AlphaFoldDB" id="A0A1G7ZEQ1"/>
<keyword evidence="2" id="KW-0889">Transcription antitermination</keyword>
<evidence type="ECO:0000313" key="8">
    <source>
        <dbReference type="Proteomes" id="UP000199296"/>
    </source>
</evidence>
<gene>
    <name evidence="7" type="ORF">SAMN04488027_1248</name>
</gene>
<dbReference type="GO" id="GO:0006353">
    <property type="term" value="P:DNA-templated transcription termination"/>
    <property type="evidence" value="ECO:0007669"/>
    <property type="project" value="InterPro"/>
</dbReference>
<keyword evidence="8" id="KW-1185">Reference proteome</keyword>
<accession>A0A1G7ZEQ1</accession>
<evidence type="ECO:0000259" key="6">
    <source>
        <dbReference type="Pfam" id="PF01029"/>
    </source>
</evidence>